<gene>
    <name evidence="3" type="ORF">B9P99_03105</name>
</gene>
<comment type="caution">
    <text evidence="3">The sequence shown here is derived from an EMBL/GenBank/DDBJ whole genome shotgun (WGS) entry which is preliminary data.</text>
</comment>
<accession>A0A2R6B301</accession>
<feature type="domain" description="N-acetyltransferase" evidence="2">
    <location>
        <begin position="1"/>
        <end position="104"/>
    </location>
</feature>
<dbReference type="InterPro" id="IPR016181">
    <property type="entry name" value="Acyl_CoA_acyltransferase"/>
</dbReference>
<protein>
    <recommendedName>
        <fullName evidence="2">N-acetyltransferase domain-containing protein</fullName>
    </recommendedName>
</protein>
<dbReference type="EMBL" id="NEXA01000100">
    <property type="protein sequence ID" value="PSN92888.1"/>
    <property type="molecule type" value="Genomic_DNA"/>
</dbReference>
<keyword evidence="1" id="KW-0808">Transferase</keyword>
<dbReference type="Gene3D" id="3.40.630.30">
    <property type="match status" value="1"/>
</dbReference>
<dbReference type="Pfam" id="PF00583">
    <property type="entry name" value="Acetyltransf_1"/>
    <property type="match status" value="1"/>
</dbReference>
<dbReference type="AlphaFoldDB" id="A0A2R6B301"/>
<dbReference type="Proteomes" id="UP000240838">
    <property type="component" value="Unassembled WGS sequence"/>
</dbReference>
<dbReference type="PROSITE" id="PS51186">
    <property type="entry name" value="GNAT"/>
    <property type="match status" value="1"/>
</dbReference>
<name>A0A2R6B301_9ARCH</name>
<sequence>MLRSDRVEGAVCIAGAENLNLPDSALIVDLRIRKESRKRGYGSMLLETALEYARKKGVKRVVTIVSEMNVAGIKLFHKFGFKPYSILQDYYVLGENAVAMEKVF</sequence>
<dbReference type="InterPro" id="IPR000182">
    <property type="entry name" value="GNAT_dom"/>
</dbReference>
<dbReference type="GO" id="GO:0008080">
    <property type="term" value="F:N-acetyltransferase activity"/>
    <property type="evidence" value="ECO:0007669"/>
    <property type="project" value="InterPro"/>
</dbReference>
<dbReference type="CDD" id="cd04301">
    <property type="entry name" value="NAT_SF"/>
    <property type="match status" value="1"/>
</dbReference>
<evidence type="ECO:0000313" key="4">
    <source>
        <dbReference type="Proteomes" id="UP000240838"/>
    </source>
</evidence>
<evidence type="ECO:0000259" key="2">
    <source>
        <dbReference type="PROSITE" id="PS51186"/>
    </source>
</evidence>
<organism evidence="3 4">
    <name type="scientific">Candidatus Marsarchaeota G1 archaeon OSP_B</name>
    <dbReference type="NCBI Taxonomy" id="1978153"/>
    <lineage>
        <taxon>Archaea</taxon>
        <taxon>Candidatus Marsarchaeota</taxon>
        <taxon>Candidatus Marsarchaeota group 1</taxon>
    </lineage>
</organism>
<evidence type="ECO:0000256" key="1">
    <source>
        <dbReference type="ARBA" id="ARBA00022679"/>
    </source>
</evidence>
<evidence type="ECO:0000313" key="3">
    <source>
        <dbReference type="EMBL" id="PSN92888.1"/>
    </source>
</evidence>
<dbReference type="PANTHER" id="PTHR13947:SF37">
    <property type="entry name" value="LD18367P"/>
    <property type="match status" value="1"/>
</dbReference>
<dbReference type="InterPro" id="IPR050769">
    <property type="entry name" value="NAT_camello-type"/>
</dbReference>
<dbReference type="SUPFAM" id="SSF55729">
    <property type="entry name" value="Acyl-CoA N-acyltransferases (Nat)"/>
    <property type="match status" value="1"/>
</dbReference>
<proteinExistence type="predicted"/>
<reference evidence="3 4" key="1">
    <citation type="submission" date="2017-04" db="EMBL/GenBank/DDBJ databases">
        <title>Novel microbial lineages endemic to geothermal iron-oxide mats fill important gaps in the evolutionary history of Archaea.</title>
        <authorList>
            <person name="Jay Z.J."/>
            <person name="Beam J.P."/>
            <person name="Dlakic M."/>
            <person name="Rusch D.B."/>
            <person name="Kozubal M.A."/>
            <person name="Inskeep W.P."/>
        </authorList>
    </citation>
    <scope>NUCLEOTIDE SEQUENCE [LARGE SCALE GENOMIC DNA]</scope>
    <source>
        <strain evidence="3">OSP_B</strain>
    </source>
</reference>
<dbReference type="PANTHER" id="PTHR13947">
    <property type="entry name" value="GNAT FAMILY N-ACETYLTRANSFERASE"/>
    <property type="match status" value="1"/>
</dbReference>